<feature type="domain" description="Pesticidal crystal protein Cry22Aa Ig-like" evidence="8">
    <location>
        <begin position="586"/>
        <end position="638"/>
    </location>
</feature>
<dbReference type="PROSITE" id="PS00138">
    <property type="entry name" value="SUBTILASE_SER"/>
    <property type="match status" value="1"/>
</dbReference>
<keyword evidence="10" id="KW-1185">Reference proteome</keyword>
<feature type="domain" description="Pesticidal crystal protein Cry22Aa Ig-like" evidence="8">
    <location>
        <begin position="750"/>
        <end position="820"/>
    </location>
</feature>
<dbReference type="InterPro" id="IPR015500">
    <property type="entry name" value="Peptidase_S8_subtilisin-rel"/>
</dbReference>
<evidence type="ECO:0000313" key="9">
    <source>
        <dbReference type="EMBL" id="QHQ39035.1"/>
    </source>
</evidence>
<gene>
    <name evidence="9" type="ORF">GTQ55_08595</name>
</gene>
<keyword evidence="3 5" id="KW-0378">Hydrolase</keyword>
<dbReference type="Gene3D" id="2.60.40.10">
    <property type="entry name" value="Immunoglobulins"/>
    <property type="match status" value="5"/>
</dbReference>
<feature type="active site" description="Charge relay system" evidence="5">
    <location>
        <position position="183"/>
    </location>
</feature>
<dbReference type="InterPro" id="IPR032179">
    <property type="entry name" value="Cry22Aa_Ig-like"/>
</dbReference>
<feature type="domain" description="Peptidase S8/S53" evidence="7">
    <location>
        <begin position="121"/>
        <end position="388"/>
    </location>
</feature>
<dbReference type="InterPro" id="IPR034204">
    <property type="entry name" value="PfSUB1-like_cat_dom"/>
</dbReference>
<proteinExistence type="inferred from homology"/>
<dbReference type="EMBL" id="CP047491">
    <property type="protein sequence ID" value="QHQ39035.1"/>
    <property type="molecule type" value="Genomic_DNA"/>
</dbReference>
<dbReference type="PROSITE" id="PS51892">
    <property type="entry name" value="SUBTILASE"/>
    <property type="match status" value="1"/>
</dbReference>
<evidence type="ECO:0000256" key="3">
    <source>
        <dbReference type="ARBA" id="ARBA00022801"/>
    </source>
</evidence>
<reference evidence="9 10" key="1">
    <citation type="submission" date="2020-01" db="EMBL/GenBank/DDBJ databases">
        <title>The possibility of degradation of plastic by Microbulbifer hydrolyticus IRE-31.</title>
        <authorList>
            <person name="Liu L."/>
        </authorList>
    </citation>
    <scope>NUCLEOTIDE SEQUENCE [LARGE SCALE GENOMIC DNA]</scope>
    <source>
        <strain evidence="9 10">IRE-31</strain>
    </source>
</reference>
<comment type="similarity">
    <text evidence="1 5 6">Belongs to the peptidase S8 family.</text>
</comment>
<dbReference type="Pfam" id="PF16403">
    <property type="entry name" value="Bact_surface_Ig-like"/>
    <property type="match status" value="2"/>
</dbReference>
<dbReference type="PRINTS" id="PR00723">
    <property type="entry name" value="SUBTILISIN"/>
</dbReference>
<evidence type="ECO:0000256" key="4">
    <source>
        <dbReference type="ARBA" id="ARBA00022825"/>
    </source>
</evidence>
<organism evidence="9 10">
    <name type="scientific">Microbulbifer hydrolyticus</name>
    <dbReference type="NCBI Taxonomy" id="48074"/>
    <lineage>
        <taxon>Bacteria</taxon>
        <taxon>Pseudomonadati</taxon>
        <taxon>Pseudomonadota</taxon>
        <taxon>Gammaproteobacteria</taxon>
        <taxon>Cellvibrionales</taxon>
        <taxon>Microbulbiferaceae</taxon>
        <taxon>Microbulbifer</taxon>
    </lineage>
</organism>
<feature type="active site" description="Charge relay system" evidence="5">
    <location>
        <position position="128"/>
    </location>
</feature>
<evidence type="ECO:0000313" key="10">
    <source>
        <dbReference type="Proteomes" id="UP000464675"/>
    </source>
</evidence>
<protein>
    <submittedName>
        <fullName evidence="9">S8 family serine peptidase</fullName>
    </submittedName>
</protein>
<keyword evidence="4 5" id="KW-0720">Serine protease</keyword>
<dbReference type="Pfam" id="PF00082">
    <property type="entry name" value="Peptidase_S8"/>
    <property type="match status" value="1"/>
</dbReference>
<evidence type="ECO:0000256" key="1">
    <source>
        <dbReference type="ARBA" id="ARBA00011073"/>
    </source>
</evidence>
<evidence type="ECO:0000256" key="2">
    <source>
        <dbReference type="ARBA" id="ARBA00022670"/>
    </source>
</evidence>
<dbReference type="InterPro" id="IPR000209">
    <property type="entry name" value="Peptidase_S8/S53_dom"/>
</dbReference>
<dbReference type="Proteomes" id="UP000464675">
    <property type="component" value="Chromosome"/>
</dbReference>
<feature type="active site" description="Charge relay system" evidence="5">
    <location>
        <position position="354"/>
    </location>
</feature>
<dbReference type="RefSeq" id="WP_161858361.1">
    <property type="nucleotide sequence ID" value="NZ_CP047491.1"/>
</dbReference>
<dbReference type="InterPro" id="IPR013783">
    <property type="entry name" value="Ig-like_fold"/>
</dbReference>
<dbReference type="InterPro" id="IPR022398">
    <property type="entry name" value="Peptidase_S8_His-AS"/>
</dbReference>
<sequence length="1075" mass="115677">MKFREGTSKTIWNQLLQPYAFTSMQTLYSPAKYLQSFSQQLSPWQLVTFESATSAGLSFEDLRKSPDIEYVAPNSKFQLQSLPNDYSPELWGLHNDGQENGVAGADIDAERGWSVRTNAEDIIVAVIDSGIDYTHPDLAENMWTNPGEIPGNNIDDDGNGFVDDVHGYDFADKDGNPMDANSHGTHVAGIIGASGDNNTGVTGVAWRTKLMAVKVFSDESNFAYTSDIVKGILYAADMGAKVSNNSYGAVFTDSVAESIFNRPVADAIGYANDAGMLFVAAAGNNGLNSDTSMEVTSPATIDHPNVISVAANTRSDKRASFSNHGETGADIAAPGVEILSTVPGGGYERFSGTSMASPFVAGAAALVAAEFPDISVEELRAVLIESAEPVTSLAGVTLNSGRLNLYRALTHIPSSECPSFSATPMNHFLAGRAGYCAGTYVNFCALGSNEYIGTNYATQQVVLYNPEPGFYSSANSCPPSNTPPTLVSESAQQVYLRRGDTAPQPILSASDRQDGDISQALADSGMPDTQQSGHYLRRFSATDSGNMRAVPWVQKITVLANDEPPRLALLGPACNFWWCDAFLHPAGQPWQDPGYVGWDVLDGDITDAVTYTPIDTSTTGIQAVHYRVADSAGNETQSSAFRLVGIAGPELPVIEFEGKPNGNYLHTATSAERRSIRTYRRDDWNFYPSAYTVDLKDGFQALPRENFTHNVDPSRDGQYVVTATFTDSDGNTVVDEQQVEIITDTVAPTLTLIGPSTTEIEIGDYYAEPGYQVDDDLDDFPWVREGASPDTSTEGSYTKTYQAFDGSNNASVLQLRTINVTRSHWDHAPRRDNFGWSRIEPDLVRINATFFDIDDDVVTIELEYDGDQKLQPDSAIVFDADNHTFATTFSLTGEPGEYTFFARAQDANGNEAISNSYSVTLLPVSQPPEIDTLELAITGYEVRVFGNTSDKDGDAAEIRINSELSFNCSGVDTFECVANAPDAGTYEVKVQAMDEAGNASELKILEAEIAAACETATNTAHISAGRAVECGTLFTASACAVGSGDALGSSSLWFPATSTLLESDPGYWEKVSACP</sequence>
<dbReference type="PROSITE" id="PS00137">
    <property type="entry name" value="SUBTILASE_HIS"/>
    <property type="match status" value="1"/>
</dbReference>
<evidence type="ECO:0000256" key="5">
    <source>
        <dbReference type="PROSITE-ProRule" id="PRU01240"/>
    </source>
</evidence>
<keyword evidence="2 5" id="KW-0645">Protease</keyword>
<dbReference type="InterPro" id="IPR023827">
    <property type="entry name" value="Peptidase_S8_Asp-AS"/>
</dbReference>
<dbReference type="InterPro" id="IPR023828">
    <property type="entry name" value="Peptidase_S8_Ser-AS"/>
</dbReference>
<accession>A0ABX6IW65</accession>
<evidence type="ECO:0000259" key="7">
    <source>
        <dbReference type="Pfam" id="PF00082"/>
    </source>
</evidence>
<dbReference type="PANTHER" id="PTHR43399">
    <property type="entry name" value="SUBTILISIN-RELATED"/>
    <property type="match status" value="1"/>
</dbReference>
<dbReference type="SUPFAM" id="SSF52743">
    <property type="entry name" value="Subtilisin-like"/>
    <property type="match status" value="1"/>
</dbReference>
<dbReference type="PROSITE" id="PS00136">
    <property type="entry name" value="SUBTILASE_ASP"/>
    <property type="match status" value="1"/>
</dbReference>
<dbReference type="Gene3D" id="3.40.50.200">
    <property type="entry name" value="Peptidase S8/S53 domain"/>
    <property type="match status" value="1"/>
</dbReference>
<evidence type="ECO:0000256" key="6">
    <source>
        <dbReference type="RuleBase" id="RU003355"/>
    </source>
</evidence>
<name>A0ABX6IW65_9GAMM</name>
<dbReference type="PANTHER" id="PTHR43399:SF4">
    <property type="entry name" value="CELL WALL-ASSOCIATED PROTEASE"/>
    <property type="match status" value="1"/>
</dbReference>
<dbReference type="InterPro" id="IPR051048">
    <property type="entry name" value="Peptidase_S8/S53_subtilisin"/>
</dbReference>
<dbReference type="CDD" id="cd07473">
    <property type="entry name" value="Peptidases_S8_Subtilisin_like"/>
    <property type="match status" value="1"/>
</dbReference>
<dbReference type="InterPro" id="IPR036852">
    <property type="entry name" value="Peptidase_S8/S53_dom_sf"/>
</dbReference>
<evidence type="ECO:0000259" key="8">
    <source>
        <dbReference type="Pfam" id="PF16403"/>
    </source>
</evidence>